<dbReference type="AlphaFoldDB" id="A0A562IGT9"/>
<reference evidence="3 4" key="1">
    <citation type="submission" date="2019-07" db="EMBL/GenBank/DDBJ databases">
        <title>R&amp;d 2014.</title>
        <authorList>
            <person name="Klenk H.-P."/>
        </authorList>
    </citation>
    <scope>NUCLEOTIDE SEQUENCE [LARGE SCALE GENOMIC DNA]</scope>
    <source>
        <strain evidence="3 4">DSM 43868</strain>
    </source>
</reference>
<accession>A0A562IGT9</accession>
<keyword evidence="1" id="KW-0808">Transferase</keyword>
<dbReference type="Proteomes" id="UP000319825">
    <property type="component" value="Unassembled WGS sequence"/>
</dbReference>
<dbReference type="Pfam" id="PF13581">
    <property type="entry name" value="HATPase_c_2"/>
    <property type="match status" value="1"/>
</dbReference>
<evidence type="ECO:0000256" key="1">
    <source>
        <dbReference type="ARBA" id="ARBA00022527"/>
    </source>
</evidence>
<dbReference type="CDD" id="cd16936">
    <property type="entry name" value="HATPase_RsbW-like"/>
    <property type="match status" value="1"/>
</dbReference>
<name>A0A562IGT9_MICOL</name>
<dbReference type="PANTHER" id="PTHR35526">
    <property type="entry name" value="ANTI-SIGMA-F FACTOR RSBW-RELATED"/>
    <property type="match status" value="1"/>
</dbReference>
<keyword evidence="1" id="KW-0418">Kinase</keyword>
<protein>
    <submittedName>
        <fullName evidence="3">Anti-sigma regulatory factor (Ser/Thr protein kinase)</fullName>
    </submittedName>
</protein>
<sequence length="181" mass="17887">MENIATVGGTPGGRTGIAGPRRVRAVYGPAMGSGAGDGGATPGASRAGAGATLLAATITVDEMTRLRHAVAAAAERAGLTGVPLEDFVLAVHELVTNVVRHGGGRGALRLRRAGDVLTCEVSDNGPGLGDVRVALPAPTEVGHRGLWLAQQLTDGLEIHDGDGGGTTARVTAHLPGVAGGG</sequence>
<evidence type="ECO:0000313" key="4">
    <source>
        <dbReference type="Proteomes" id="UP000319825"/>
    </source>
</evidence>
<evidence type="ECO:0000259" key="2">
    <source>
        <dbReference type="Pfam" id="PF13581"/>
    </source>
</evidence>
<gene>
    <name evidence="3" type="ORF">JD77_04963</name>
</gene>
<dbReference type="PANTHER" id="PTHR35526:SF3">
    <property type="entry name" value="ANTI-SIGMA-F FACTOR RSBW"/>
    <property type="match status" value="1"/>
</dbReference>
<keyword evidence="1" id="KW-0723">Serine/threonine-protein kinase</keyword>
<comment type="caution">
    <text evidence="3">The sequence shown here is derived from an EMBL/GenBank/DDBJ whole genome shotgun (WGS) entry which is preliminary data.</text>
</comment>
<keyword evidence="4" id="KW-1185">Reference proteome</keyword>
<dbReference type="InterPro" id="IPR003594">
    <property type="entry name" value="HATPase_dom"/>
</dbReference>
<dbReference type="InterPro" id="IPR036890">
    <property type="entry name" value="HATPase_C_sf"/>
</dbReference>
<organism evidence="3 4">
    <name type="scientific">Micromonospora olivasterospora</name>
    <dbReference type="NCBI Taxonomy" id="1880"/>
    <lineage>
        <taxon>Bacteria</taxon>
        <taxon>Bacillati</taxon>
        <taxon>Actinomycetota</taxon>
        <taxon>Actinomycetes</taxon>
        <taxon>Micromonosporales</taxon>
        <taxon>Micromonosporaceae</taxon>
        <taxon>Micromonospora</taxon>
    </lineage>
</organism>
<dbReference type="Gene3D" id="3.30.565.10">
    <property type="entry name" value="Histidine kinase-like ATPase, C-terminal domain"/>
    <property type="match status" value="1"/>
</dbReference>
<dbReference type="SUPFAM" id="SSF55874">
    <property type="entry name" value="ATPase domain of HSP90 chaperone/DNA topoisomerase II/histidine kinase"/>
    <property type="match status" value="1"/>
</dbReference>
<feature type="domain" description="Histidine kinase/HSP90-like ATPase" evidence="2">
    <location>
        <begin position="60"/>
        <end position="170"/>
    </location>
</feature>
<evidence type="ECO:0000313" key="3">
    <source>
        <dbReference type="EMBL" id="TWH69945.1"/>
    </source>
</evidence>
<dbReference type="InterPro" id="IPR050267">
    <property type="entry name" value="Anti-sigma-factor_SerPK"/>
</dbReference>
<dbReference type="GO" id="GO:0004674">
    <property type="term" value="F:protein serine/threonine kinase activity"/>
    <property type="evidence" value="ECO:0007669"/>
    <property type="project" value="UniProtKB-KW"/>
</dbReference>
<proteinExistence type="predicted"/>
<dbReference type="EMBL" id="VLKE01000001">
    <property type="protein sequence ID" value="TWH69945.1"/>
    <property type="molecule type" value="Genomic_DNA"/>
</dbReference>